<proteinExistence type="predicted"/>
<keyword evidence="2" id="KW-1185">Reference proteome</keyword>
<sequence length="199" mass="21419">MSFFLLIVQSILLLKIAEGAQKCYFGDFVDGKVKECKESSWKCATLTCPGTIFRGCLSPNGVCDDLINLFTSCKESSPQCFLCEGDLCNDNSTDTSNKKFEATSVLSGDNNTNITEESSTAFIAKDVPIESSTNITATNSSSPIESSPIESITNQNATAEMLKSNAGNNTVNGSSKNSNSQYYIQSFLIALFFVVATII</sequence>
<name>A0A915NZQ1_9BILA</name>
<evidence type="ECO:0000256" key="1">
    <source>
        <dbReference type="SAM" id="SignalP"/>
    </source>
</evidence>
<dbReference type="AlphaFoldDB" id="A0A915NZQ1"/>
<evidence type="ECO:0000313" key="2">
    <source>
        <dbReference type="Proteomes" id="UP000887560"/>
    </source>
</evidence>
<evidence type="ECO:0000313" key="3">
    <source>
        <dbReference type="WBParaSite" id="scf7180000422120.g8338"/>
    </source>
</evidence>
<feature type="signal peptide" evidence="1">
    <location>
        <begin position="1"/>
        <end position="19"/>
    </location>
</feature>
<accession>A0A915NZQ1</accession>
<organism evidence="2 3">
    <name type="scientific">Meloidogyne floridensis</name>
    <dbReference type="NCBI Taxonomy" id="298350"/>
    <lineage>
        <taxon>Eukaryota</taxon>
        <taxon>Metazoa</taxon>
        <taxon>Ecdysozoa</taxon>
        <taxon>Nematoda</taxon>
        <taxon>Chromadorea</taxon>
        <taxon>Rhabditida</taxon>
        <taxon>Tylenchina</taxon>
        <taxon>Tylenchomorpha</taxon>
        <taxon>Tylenchoidea</taxon>
        <taxon>Meloidogynidae</taxon>
        <taxon>Meloidogyninae</taxon>
        <taxon>Meloidogyne</taxon>
    </lineage>
</organism>
<reference evidence="3" key="1">
    <citation type="submission" date="2022-11" db="UniProtKB">
        <authorList>
            <consortium name="WormBaseParasite"/>
        </authorList>
    </citation>
    <scope>IDENTIFICATION</scope>
</reference>
<protein>
    <submittedName>
        <fullName evidence="3">Uncharacterized protein</fullName>
    </submittedName>
</protein>
<dbReference type="WBParaSite" id="scf7180000422120.g8338">
    <property type="protein sequence ID" value="scf7180000422120.g8338"/>
    <property type="gene ID" value="scf7180000422120.g8338"/>
</dbReference>
<keyword evidence="1" id="KW-0732">Signal</keyword>
<feature type="chain" id="PRO_5037068730" evidence="1">
    <location>
        <begin position="20"/>
        <end position="199"/>
    </location>
</feature>
<dbReference type="Proteomes" id="UP000887560">
    <property type="component" value="Unplaced"/>
</dbReference>